<dbReference type="EMBL" id="QDKL01000001">
    <property type="protein sequence ID" value="RZF22483.1"/>
    <property type="molecule type" value="Genomic_DNA"/>
</dbReference>
<dbReference type="InterPro" id="IPR014729">
    <property type="entry name" value="Rossmann-like_a/b/a_fold"/>
</dbReference>
<keyword evidence="2" id="KW-1185">Reference proteome</keyword>
<evidence type="ECO:0000313" key="1">
    <source>
        <dbReference type="EMBL" id="RZF22483.1"/>
    </source>
</evidence>
<dbReference type="Proteomes" id="UP000443582">
    <property type="component" value="Unassembled WGS sequence"/>
</dbReference>
<accession>A0ABY0IHQ7</accession>
<sequence>MKNKKVLFWSGGLTSLATLKKLLESHKKDEIILLCLLNKEGNELGHTGIPEEVLQLQARYLGLKLVRLYQDELSKKVLEKFVQQGFEFYCGSRDGHFIETTPLLNSLKVETPLKGIAYTELMEQDQSRTILTSVQNEEDQRLLGKEISDISQYLQQSNQRLDTFVIYDPLFRIRIPFSKNIVVEKDGYFICKIRSV</sequence>
<organism evidence="1 2">
    <name type="scientific">Halobacteriovorax vibrionivorans</name>
    <dbReference type="NCBI Taxonomy" id="2152716"/>
    <lineage>
        <taxon>Bacteria</taxon>
        <taxon>Pseudomonadati</taxon>
        <taxon>Bdellovibrionota</taxon>
        <taxon>Bacteriovoracia</taxon>
        <taxon>Bacteriovoracales</taxon>
        <taxon>Halobacteriovoraceae</taxon>
        <taxon>Halobacteriovorax</taxon>
    </lineage>
</organism>
<dbReference type="RefSeq" id="WP_114705429.1">
    <property type="nucleotide sequence ID" value="NZ_QDKL01000001.1"/>
</dbReference>
<name>A0ABY0IHQ7_9BACT</name>
<reference evidence="2" key="1">
    <citation type="journal article" date="2019" name="Int. J. Syst. Evol. Microbiol.">
        <title>Halobacteriovorax valvorus sp. nov., a novel prokaryotic predator isolated from coastal seawater of China.</title>
        <authorList>
            <person name="Chen M.-X."/>
        </authorList>
    </citation>
    <scope>NUCLEOTIDE SEQUENCE [LARGE SCALE GENOMIC DNA]</scope>
    <source>
        <strain evidence="2">BL9</strain>
    </source>
</reference>
<dbReference type="SUPFAM" id="SSF52402">
    <property type="entry name" value="Adenine nucleotide alpha hydrolases-like"/>
    <property type="match status" value="1"/>
</dbReference>
<proteinExistence type="predicted"/>
<gene>
    <name evidence="1" type="ORF">DAY19_01555</name>
</gene>
<dbReference type="Gene3D" id="3.40.50.620">
    <property type="entry name" value="HUPs"/>
    <property type="match status" value="1"/>
</dbReference>
<comment type="caution">
    <text evidence="1">The sequence shown here is derived from an EMBL/GenBank/DDBJ whole genome shotgun (WGS) entry which is preliminary data.</text>
</comment>
<evidence type="ECO:0000313" key="2">
    <source>
        <dbReference type="Proteomes" id="UP000443582"/>
    </source>
</evidence>
<protein>
    <submittedName>
        <fullName evidence="1">Uncharacterized protein</fullName>
    </submittedName>
</protein>